<accession>A0A1Y2AKF5</accession>
<dbReference type="SUPFAM" id="SSF48403">
    <property type="entry name" value="Ankyrin repeat"/>
    <property type="match status" value="1"/>
</dbReference>
<dbReference type="InterPro" id="IPR052050">
    <property type="entry name" value="SecEffector_AnkRepeat"/>
</dbReference>
<reference evidence="1 2" key="1">
    <citation type="submission" date="2016-08" db="EMBL/GenBank/DDBJ databases">
        <title>A Parts List for Fungal Cellulosomes Revealed by Comparative Genomics.</title>
        <authorList>
            <consortium name="DOE Joint Genome Institute"/>
            <person name="Haitjema C.H."/>
            <person name="Gilmore S.P."/>
            <person name="Henske J.K."/>
            <person name="Solomon K.V."/>
            <person name="De Groot R."/>
            <person name="Kuo A."/>
            <person name="Mondo S.J."/>
            <person name="Salamov A.A."/>
            <person name="Labutti K."/>
            <person name="Zhao Z."/>
            <person name="Chiniquy J."/>
            <person name="Barry K."/>
            <person name="Brewer H.M."/>
            <person name="Purvine S.O."/>
            <person name="Wright A.T."/>
            <person name="Boxma B."/>
            <person name="Van Alen T."/>
            <person name="Hackstein J.H."/>
            <person name="Baker S.E."/>
            <person name="Grigoriev I.V."/>
            <person name="O'Malley M.A."/>
        </authorList>
    </citation>
    <scope>NUCLEOTIDE SEQUENCE [LARGE SCALE GENOMIC DNA]</scope>
    <source>
        <strain evidence="1 2">G1</strain>
    </source>
</reference>
<dbReference type="PANTHER" id="PTHR46586">
    <property type="entry name" value="ANKYRIN REPEAT-CONTAINING PROTEIN"/>
    <property type="match status" value="1"/>
</dbReference>
<dbReference type="InterPro" id="IPR036770">
    <property type="entry name" value="Ankyrin_rpt-contain_sf"/>
</dbReference>
<organism evidence="1 2">
    <name type="scientific">Neocallimastix californiae</name>
    <dbReference type="NCBI Taxonomy" id="1754190"/>
    <lineage>
        <taxon>Eukaryota</taxon>
        <taxon>Fungi</taxon>
        <taxon>Fungi incertae sedis</taxon>
        <taxon>Chytridiomycota</taxon>
        <taxon>Chytridiomycota incertae sedis</taxon>
        <taxon>Neocallimastigomycetes</taxon>
        <taxon>Neocallimastigales</taxon>
        <taxon>Neocallimastigaceae</taxon>
        <taxon>Neocallimastix</taxon>
    </lineage>
</organism>
<proteinExistence type="predicted"/>
<protein>
    <recommendedName>
        <fullName evidence="3">Ankyrin</fullName>
    </recommendedName>
</protein>
<dbReference type="OrthoDB" id="2150268at2759"/>
<gene>
    <name evidence="1" type="ORF">LY90DRAFT_515306</name>
</gene>
<dbReference type="Gene3D" id="1.25.40.20">
    <property type="entry name" value="Ankyrin repeat-containing domain"/>
    <property type="match status" value="1"/>
</dbReference>
<dbReference type="Proteomes" id="UP000193920">
    <property type="component" value="Unassembled WGS sequence"/>
</dbReference>
<dbReference type="AlphaFoldDB" id="A0A1Y2AKF5"/>
<evidence type="ECO:0000313" key="1">
    <source>
        <dbReference type="EMBL" id="ORY22780.1"/>
    </source>
</evidence>
<dbReference type="PANTHER" id="PTHR46586:SF3">
    <property type="entry name" value="ANKYRIN REPEAT-CONTAINING PROTEIN"/>
    <property type="match status" value="1"/>
</dbReference>
<sequence length="760" mass="89321">MANFKELPLEILKKLTLLIDIKTNRSLMLTCKKLNCIGYNISFINRFIENNLKQIESIPVVYSSETNDKYLFILNSFFEYLVKYKPHIQYAKKKYVLLYNAVLVNKSRFFNFICEHLSFYPTTICFNSLNLASKVGLVEVFDFFFTHLNLVSFNEINKSDDFITEKNYFDFFLNACHGGHINIIKKLFSLANTELKHNNQFKIKINEINTTSHSNIAFDTACENGHIEVVKFLIDRKEMENIKSWNNAMSKSINNSHFNVALILVNESNKRNNNLLSIDIRNCGFRMAIKNRNCPLVNALLYDPSSISKINWSFAIKNAIINEHTELLHILIDHASKLDNKSELIGKNTLNSIMKLAIKTSDFNLVHLVNKINNVNSQPLNKDIEIIEMLLKKTDSCIIIENLIYFLILKLNNESSSNQYQNILNNFKIYCNISDYESIMTDTSLNKIYNDNKFIEHQNKKLNEKISINNFINIMNNRDKETNLYFNRNGIIYKNNKNIIINYNKEESKDNKINKNELIKFYNNINNKLNKNEFINNNDAKNNTEIENLAINSLKWTELIKEKKTVDLTQDLWSKCVSLSLIEHRYYFLYYLLYSYNSKYTSLLSTSSWNKIINVLLSSSQINIFSKLFNIKRKDILLSPENLNLLIKVIIRQEDKNENILLNLTDQELKLLSRNNLNLIFHYATEQNIELFIERLLQYRYKDIITKENKEFCLKSLVRSSNIKSFKLLLLQDKSICTTKIINYVYSYGIQEMKYFINSF</sequence>
<evidence type="ECO:0000313" key="2">
    <source>
        <dbReference type="Proteomes" id="UP000193920"/>
    </source>
</evidence>
<evidence type="ECO:0008006" key="3">
    <source>
        <dbReference type="Google" id="ProtNLM"/>
    </source>
</evidence>
<keyword evidence="2" id="KW-1185">Reference proteome</keyword>
<dbReference type="EMBL" id="MCOG01000242">
    <property type="protein sequence ID" value="ORY22780.1"/>
    <property type="molecule type" value="Genomic_DNA"/>
</dbReference>
<name>A0A1Y2AKF5_9FUNG</name>
<comment type="caution">
    <text evidence="1">The sequence shown here is derived from an EMBL/GenBank/DDBJ whole genome shotgun (WGS) entry which is preliminary data.</text>
</comment>